<keyword evidence="1" id="KW-0805">Transcription regulation</keyword>
<keyword evidence="3" id="KW-0804">Transcription</keyword>
<accession>A0AAV5E8V1</accession>
<evidence type="ECO:0000313" key="9">
    <source>
        <dbReference type="Proteomes" id="UP001054889"/>
    </source>
</evidence>
<dbReference type="GO" id="GO:0003700">
    <property type="term" value="F:DNA-binding transcription factor activity"/>
    <property type="evidence" value="ECO:0007669"/>
    <property type="project" value="InterPro"/>
</dbReference>
<dbReference type="SUPFAM" id="SSF54277">
    <property type="entry name" value="CAD &amp; PB1 domains"/>
    <property type="match status" value="1"/>
</dbReference>
<feature type="domain" description="PB1" evidence="7">
    <location>
        <begin position="457"/>
        <end position="543"/>
    </location>
</feature>
<dbReference type="PANTHER" id="PTHR32002">
    <property type="entry name" value="PROTEIN NLP8"/>
    <property type="match status" value="1"/>
</dbReference>
<evidence type="ECO:0000256" key="3">
    <source>
        <dbReference type="ARBA" id="ARBA00023163"/>
    </source>
</evidence>
<dbReference type="InterPro" id="IPR053793">
    <property type="entry name" value="PB1-like"/>
</dbReference>
<feature type="compositionally biased region" description="Basic and acidic residues" evidence="5">
    <location>
        <begin position="294"/>
        <end position="306"/>
    </location>
</feature>
<proteinExistence type="predicted"/>
<dbReference type="InterPro" id="IPR055081">
    <property type="entry name" value="NLP1-9_GAF"/>
</dbReference>
<dbReference type="AlphaFoldDB" id="A0AAV5E8V1"/>
<keyword evidence="9" id="KW-1185">Reference proteome</keyword>
<dbReference type="Pfam" id="PF22922">
    <property type="entry name" value="GAF_NLP"/>
    <property type="match status" value="1"/>
</dbReference>
<gene>
    <name evidence="8" type="primary">gb06161</name>
    <name evidence="8" type="ORF">PR202_gb06161</name>
</gene>
<dbReference type="InterPro" id="IPR000270">
    <property type="entry name" value="PB1_dom"/>
</dbReference>
<comment type="caution">
    <text evidence="8">The sequence shown here is derived from an EMBL/GenBank/DDBJ whole genome shotgun (WGS) entry which is preliminary data.</text>
</comment>
<dbReference type="SMART" id="SM00666">
    <property type="entry name" value="PB1"/>
    <property type="match status" value="1"/>
</dbReference>
<evidence type="ECO:0000256" key="1">
    <source>
        <dbReference type="ARBA" id="ARBA00023015"/>
    </source>
</evidence>
<dbReference type="InterPro" id="IPR003035">
    <property type="entry name" value="RWP-RK_dom"/>
</dbReference>
<feature type="domain" description="RWP-RK" evidence="6">
    <location>
        <begin position="304"/>
        <end position="394"/>
    </location>
</feature>
<protein>
    <recommendedName>
        <fullName evidence="10">RWP-RK domain-containing protein</fullName>
    </recommendedName>
</protein>
<evidence type="ECO:0000256" key="4">
    <source>
        <dbReference type="ARBA" id="ARBA00023242"/>
    </source>
</evidence>
<name>A0AAV5E8V1_ELECO</name>
<evidence type="ECO:0008006" key="10">
    <source>
        <dbReference type="Google" id="ProtNLM"/>
    </source>
</evidence>
<evidence type="ECO:0000256" key="5">
    <source>
        <dbReference type="SAM" id="MobiDB-lite"/>
    </source>
</evidence>
<dbReference type="Pfam" id="PF00564">
    <property type="entry name" value="PB1"/>
    <property type="match status" value="1"/>
</dbReference>
<feature type="compositionally biased region" description="Basic residues" evidence="5">
    <location>
        <begin position="307"/>
        <end position="323"/>
    </location>
</feature>
<dbReference type="EMBL" id="BQKI01000074">
    <property type="protein sequence ID" value="GJN18945.1"/>
    <property type="molecule type" value="Genomic_DNA"/>
</dbReference>
<feature type="region of interest" description="Disordered" evidence="5">
    <location>
        <begin position="282"/>
        <end position="325"/>
    </location>
</feature>
<reference evidence="8" key="2">
    <citation type="submission" date="2021-12" db="EMBL/GenBank/DDBJ databases">
        <title>Resequencing data analysis of finger millet.</title>
        <authorList>
            <person name="Hatakeyama M."/>
            <person name="Aluri S."/>
            <person name="Balachadran M.T."/>
            <person name="Sivarajan S.R."/>
            <person name="Poveda L."/>
            <person name="Shimizu-Inatsugi R."/>
            <person name="Schlapbach R."/>
            <person name="Sreeman S.M."/>
            <person name="Shimizu K.K."/>
        </authorList>
    </citation>
    <scope>NUCLEOTIDE SEQUENCE</scope>
</reference>
<dbReference type="InterPro" id="IPR045012">
    <property type="entry name" value="NLP"/>
</dbReference>
<keyword evidence="2" id="KW-0238">DNA-binding</keyword>
<dbReference type="PROSITE" id="PS51519">
    <property type="entry name" value="RWP_RK"/>
    <property type="match status" value="1"/>
</dbReference>
<evidence type="ECO:0000259" key="6">
    <source>
        <dbReference type="PROSITE" id="PS51519"/>
    </source>
</evidence>
<organism evidence="8 9">
    <name type="scientific">Eleusine coracana subsp. coracana</name>
    <dbReference type="NCBI Taxonomy" id="191504"/>
    <lineage>
        <taxon>Eukaryota</taxon>
        <taxon>Viridiplantae</taxon>
        <taxon>Streptophyta</taxon>
        <taxon>Embryophyta</taxon>
        <taxon>Tracheophyta</taxon>
        <taxon>Spermatophyta</taxon>
        <taxon>Magnoliopsida</taxon>
        <taxon>Liliopsida</taxon>
        <taxon>Poales</taxon>
        <taxon>Poaceae</taxon>
        <taxon>PACMAD clade</taxon>
        <taxon>Chloridoideae</taxon>
        <taxon>Cynodonteae</taxon>
        <taxon>Eleusininae</taxon>
        <taxon>Eleusine</taxon>
    </lineage>
</organism>
<evidence type="ECO:0000256" key="2">
    <source>
        <dbReference type="ARBA" id="ARBA00023125"/>
    </source>
</evidence>
<dbReference type="Pfam" id="PF02042">
    <property type="entry name" value="RWP-RK"/>
    <property type="match status" value="1"/>
</dbReference>
<dbReference type="Proteomes" id="UP001054889">
    <property type="component" value="Unassembled WGS sequence"/>
</dbReference>
<dbReference type="PANTHER" id="PTHR32002:SF74">
    <property type="entry name" value="OS02G0136000 PROTEIN"/>
    <property type="match status" value="1"/>
</dbReference>
<dbReference type="PROSITE" id="PS51745">
    <property type="entry name" value="PB1"/>
    <property type="match status" value="1"/>
</dbReference>
<evidence type="ECO:0000313" key="8">
    <source>
        <dbReference type="EMBL" id="GJN18945.1"/>
    </source>
</evidence>
<dbReference type="Gene3D" id="3.10.20.90">
    <property type="entry name" value="Phosphatidylinositol 3-kinase Catalytic Subunit, Chain A, domain 1"/>
    <property type="match status" value="1"/>
</dbReference>
<reference evidence="8" key="1">
    <citation type="journal article" date="2018" name="DNA Res.">
        <title>Multiple hybrid de novo genome assembly of finger millet, an orphan allotetraploid crop.</title>
        <authorList>
            <person name="Hatakeyama M."/>
            <person name="Aluri S."/>
            <person name="Balachadran M.T."/>
            <person name="Sivarajan S.R."/>
            <person name="Patrignani A."/>
            <person name="Gruter S."/>
            <person name="Poveda L."/>
            <person name="Shimizu-Inatsugi R."/>
            <person name="Baeten J."/>
            <person name="Francoijs K.J."/>
            <person name="Nataraja K.N."/>
            <person name="Reddy Y.A.N."/>
            <person name="Phadnis S."/>
            <person name="Ravikumar R.L."/>
            <person name="Schlapbach R."/>
            <person name="Sreeman S.M."/>
            <person name="Shimizu K.K."/>
        </authorList>
    </citation>
    <scope>NUCLEOTIDE SEQUENCE</scope>
</reference>
<evidence type="ECO:0000259" key="7">
    <source>
        <dbReference type="PROSITE" id="PS51745"/>
    </source>
</evidence>
<sequence>MVMEMEADMDTVLERFDLLLDRDGRGGSSNNNPTNPLALRGADICYPEATELIQRNTTIIFLTSQQVSNDEEEELLEPAMSEVSRILTTVCEAHQLPLAQTWVRCKRCNTTALTSAAAPFHLAAADDGGARGFREACAEHHLRDGRGGLVEEAAAARGPRFCADVAKYSMDAYPLAHHARFGGLAGCLAVCAELMTRRGGEREDCVLEFFLPPECRDGAAQKAAAEAVAATIRERFGGGELKAVHVCGLHDDLGFEVAADDDDCVQRPDDDRAILAAAVASAEDVEVEAPETNNGEHEKEEEDPKPRAGRRKRKKKKVGKRKNEKTVSLEELQRYFSGRMKDAARSLGVCPTTMKRICRQHGISRWPFRQIAKANNSLDKVKRIFEAVQYTPTPPMAAPAASQQGPTPATAHGAPAVLPCRSGAHGVASSQGSCCQEPPPRKSTIMRKPFHASNDGLVTVKASYRGDIVRFRVPSSAGVEAVKGEVAKRLGLDMDAFDVKYLDDDNEWVLLFATLISRSASKLFRHCQQHHRRLPLELHSRWSG</sequence>
<dbReference type="GO" id="GO:0003677">
    <property type="term" value="F:DNA binding"/>
    <property type="evidence" value="ECO:0007669"/>
    <property type="project" value="UniProtKB-KW"/>
</dbReference>
<keyword evidence="4" id="KW-0539">Nucleus</keyword>